<dbReference type="PANTHER" id="PTHR32258">
    <property type="entry name" value="PROTEIN NETWORKED 4A"/>
    <property type="match status" value="1"/>
</dbReference>
<evidence type="ECO:0000256" key="2">
    <source>
        <dbReference type="ARBA" id="ARBA00038006"/>
    </source>
</evidence>
<dbReference type="Proteomes" id="UP000264353">
    <property type="component" value="Chromosome A5"/>
</dbReference>
<feature type="coiled-coil region" evidence="3">
    <location>
        <begin position="126"/>
        <end position="185"/>
    </location>
</feature>
<name>A0A397ZBU1_BRACM</name>
<dbReference type="GO" id="GO:0003779">
    <property type="term" value="F:actin binding"/>
    <property type="evidence" value="ECO:0007669"/>
    <property type="project" value="InterPro"/>
</dbReference>
<reference evidence="5 6" key="1">
    <citation type="submission" date="2018-06" db="EMBL/GenBank/DDBJ databases">
        <title>WGS assembly of Brassica rapa FPsc.</title>
        <authorList>
            <person name="Bowman J."/>
            <person name="Kohchi T."/>
            <person name="Yamato K."/>
            <person name="Jenkins J."/>
            <person name="Shu S."/>
            <person name="Ishizaki K."/>
            <person name="Yamaoka S."/>
            <person name="Nishihama R."/>
            <person name="Nakamura Y."/>
            <person name="Berger F."/>
            <person name="Adam C."/>
            <person name="Aki S."/>
            <person name="Althoff F."/>
            <person name="Araki T."/>
            <person name="Arteaga-Vazquez M."/>
            <person name="Balasubrmanian S."/>
            <person name="Bauer D."/>
            <person name="Boehm C."/>
            <person name="Briginshaw L."/>
            <person name="Caballero-Perez J."/>
            <person name="Catarino B."/>
            <person name="Chen F."/>
            <person name="Chiyoda S."/>
            <person name="Chovatia M."/>
            <person name="Davies K."/>
            <person name="Delmans M."/>
            <person name="Demura T."/>
            <person name="Dierschke T."/>
            <person name="Dolan L."/>
            <person name="Dorantes-Acosta A."/>
            <person name="Eklund D."/>
            <person name="Florent S."/>
            <person name="Flores-Sandoval E."/>
            <person name="Fujiyama A."/>
            <person name="Fukuzawa H."/>
            <person name="Galik B."/>
            <person name="Grimanelli D."/>
            <person name="Grimwood J."/>
            <person name="Grossniklaus U."/>
            <person name="Hamada T."/>
            <person name="Haseloff J."/>
            <person name="Hetherington A."/>
            <person name="Higo A."/>
            <person name="Hirakawa Y."/>
            <person name="Hundley H."/>
            <person name="Ikeda Y."/>
            <person name="Inoue K."/>
            <person name="Inoue S."/>
            <person name="Ishida S."/>
            <person name="Jia Q."/>
            <person name="Kakita M."/>
            <person name="Kanazawa T."/>
            <person name="Kawai Y."/>
            <person name="Kawashima T."/>
            <person name="Kennedy M."/>
            <person name="Kinose K."/>
            <person name="Kinoshita T."/>
            <person name="Kohara Y."/>
            <person name="Koide E."/>
            <person name="Komatsu K."/>
            <person name="Kopischke S."/>
            <person name="Kubo M."/>
            <person name="Kyozuka J."/>
            <person name="Lagercrantz U."/>
            <person name="Lin S."/>
            <person name="Lindquist E."/>
            <person name="Lipzen A."/>
            <person name="Lu C."/>
            <person name="Luna E."/>
            <person name="Martienssen R."/>
            <person name="Minamino N."/>
            <person name="Mizutani M."/>
            <person name="Mizutani M."/>
            <person name="Mochizuki N."/>
            <person name="Monte I."/>
            <person name="Mosher R."/>
            <person name="Nagasaki H."/>
            <person name="Nakagami H."/>
            <person name="Naramoto S."/>
            <person name="Nishitani K."/>
            <person name="Ohtani M."/>
            <person name="Okamoto T."/>
            <person name="Okumura M."/>
            <person name="Phillips J."/>
            <person name="Pollak B."/>
            <person name="Reinders A."/>
            <person name="Roevekamp M."/>
            <person name="Sano R."/>
            <person name="Sawa S."/>
            <person name="Schmid M."/>
            <person name="Shirakawa M."/>
            <person name="Solano R."/>
            <person name="Spunde A."/>
            <person name="Suetsugu N."/>
            <person name="Sugano S."/>
            <person name="Sugiyama A."/>
            <person name="Sun R."/>
            <person name="Suzuki Y."/>
            <person name="Takenaka M."/>
            <person name="Takezawa D."/>
            <person name="Tomogane H."/>
            <person name="Tsuzuki M."/>
            <person name="Ueda T."/>
            <person name="Umeda M."/>
            <person name="Ward J."/>
            <person name="Watanabe Y."/>
            <person name="Yazaki K."/>
            <person name="Yokoyama R."/>
            <person name="Yoshitake Y."/>
            <person name="Yotsui I."/>
            <person name="Zachgo S."/>
            <person name="Schmutz J."/>
        </authorList>
    </citation>
    <scope>NUCLEOTIDE SEQUENCE [LARGE SCALE GENOMIC DNA]</scope>
    <source>
        <strain evidence="6">cv. B-3</strain>
    </source>
</reference>
<comment type="similarity">
    <text evidence="2">Belongs to the NET family.</text>
</comment>
<evidence type="ECO:0000256" key="3">
    <source>
        <dbReference type="SAM" id="Coils"/>
    </source>
</evidence>
<dbReference type="Pfam" id="PF07765">
    <property type="entry name" value="KIP1"/>
    <property type="match status" value="1"/>
</dbReference>
<evidence type="ECO:0000313" key="6">
    <source>
        <dbReference type="Proteomes" id="UP000264353"/>
    </source>
</evidence>
<accession>A0A397ZBU1</accession>
<dbReference type="EMBL" id="CM010632">
    <property type="protein sequence ID" value="RID60810.1"/>
    <property type="molecule type" value="Genomic_DNA"/>
</dbReference>
<keyword evidence="1 3" id="KW-0175">Coiled coil</keyword>
<dbReference type="AlphaFoldDB" id="A0A397ZBU1"/>
<dbReference type="PANTHER" id="PTHR32258:SF28">
    <property type="entry name" value="PROTEIN NETWORKED 3A-RELATED"/>
    <property type="match status" value="1"/>
</dbReference>
<evidence type="ECO:0000313" key="5">
    <source>
        <dbReference type="EMBL" id="RID60810.1"/>
    </source>
</evidence>
<dbReference type="InterPro" id="IPR051861">
    <property type="entry name" value="NET_actin-binding_domain"/>
</dbReference>
<evidence type="ECO:0000256" key="1">
    <source>
        <dbReference type="ARBA" id="ARBA00023054"/>
    </source>
</evidence>
<gene>
    <name evidence="5" type="ORF">BRARA_E00007</name>
</gene>
<dbReference type="InterPro" id="IPR011684">
    <property type="entry name" value="NAB"/>
</dbReference>
<feature type="domain" description="NAB" evidence="4">
    <location>
        <begin position="9"/>
        <end position="100"/>
    </location>
</feature>
<dbReference type="PROSITE" id="PS51774">
    <property type="entry name" value="NAB"/>
    <property type="match status" value="1"/>
</dbReference>
<evidence type="ECO:0000259" key="4">
    <source>
        <dbReference type="PROSITE" id="PS51774"/>
    </source>
</evidence>
<protein>
    <recommendedName>
        <fullName evidence="4">NAB domain-containing protein</fullName>
    </recommendedName>
</protein>
<proteinExistence type="inferred from homology"/>
<sequence>MVGEEEEKRRWWWFESHHHKTTTTTTSSKHSQWLHSTLAELDSKTNAMLSLIEEGGNADSFAQRAETYYKKRPELIAFVHDFYRAHRSLAHRFHHLKSSPIDHSLSELLDDPLSEIEDPDDEEEAVEDASSTSKKLEQERLKLIQENDALKRQLLEKDEEKREVIRQLSLTVETLKDENLSLKRRLLPSVSLKKLRGFHLDYTFLGKLFYNGNAPSSW</sequence>
<organism evidence="5 6">
    <name type="scientific">Brassica campestris</name>
    <name type="common">Field mustard</name>
    <dbReference type="NCBI Taxonomy" id="3711"/>
    <lineage>
        <taxon>Eukaryota</taxon>
        <taxon>Viridiplantae</taxon>
        <taxon>Streptophyta</taxon>
        <taxon>Embryophyta</taxon>
        <taxon>Tracheophyta</taxon>
        <taxon>Spermatophyta</taxon>
        <taxon>Magnoliopsida</taxon>
        <taxon>eudicotyledons</taxon>
        <taxon>Gunneridae</taxon>
        <taxon>Pentapetalae</taxon>
        <taxon>rosids</taxon>
        <taxon>malvids</taxon>
        <taxon>Brassicales</taxon>
        <taxon>Brassicaceae</taxon>
        <taxon>Brassiceae</taxon>
        <taxon>Brassica</taxon>
    </lineage>
</organism>